<keyword evidence="2" id="KW-0732">Signal</keyword>
<sequence>MKHATAFLTALLALLALLAPRAALAAPGQEEKLPDPPPAPANVPNFGTTVRPDGTPVAVVVASGIGGMLNVIDLATGKTTTSKPLSNQDIDVQAWGFARMPDDSLLIGSAHHLFRYDPTGDEVTQLSVEGAPGWKDVDARFESIWDIAVDDSGTAYLATNAKNGGAHVLTWRADRGWGLLPGGAPVSEAQYAQSIDHADGHVYVGTGPTTPQVIRINVSTGARTVLPVLTGQPQSGTHEHLEVHGGWLYTNKIGSYGGVAYNLTTGARQDLDTYGKHVVTRPGDPTKVYFTHIGEHSGGWLYSYDPTTGTREAVLHDPSLRGRLSPLSWATTDIFTSNEMTNGEFSIAHIPAGRVTVRDDQVVSRARAVQSMTAAANGKLYASWYMTSKGLLEITPGATADATSYGHHDGPVAQAESMASDGEWLATGLYPGGKVHIESLDDATKTKDIAIGHRQDRPYAALSLGNGDFAFGSVPGYGQLGGALSIYDRATGGLETYPFVASSTYAPGVDGSQIAKLSPVSLARIGNTIYMGTSTRGGHQTFAETREAYVVEFDLGKRKVTRITRVLDQQVAVTGLTVGADGVLYGITGQHVFKMVDGRIEAQALTNRAGEFNRSWLLEQGGVLYAVVGGQLWRIPTGRFGDAEVVVGVGRGDHWVACLTLGHDGYLYYSKGAELFRHSVTRG</sequence>
<comment type="caution">
    <text evidence="3">The sequence shown here is derived from an EMBL/GenBank/DDBJ whole genome shotgun (WGS) entry which is preliminary data.</text>
</comment>
<dbReference type="EMBL" id="RQZG01000010">
    <property type="protein sequence ID" value="RRD04560.1"/>
    <property type="molecule type" value="Genomic_DNA"/>
</dbReference>
<evidence type="ECO:0000256" key="2">
    <source>
        <dbReference type="SAM" id="SignalP"/>
    </source>
</evidence>
<proteinExistence type="predicted"/>
<feature type="signal peptide" evidence="2">
    <location>
        <begin position="1"/>
        <end position="25"/>
    </location>
</feature>
<evidence type="ECO:0000313" key="3">
    <source>
        <dbReference type="EMBL" id="RRD04560.1"/>
    </source>
</evidence>
<name>A0A3P1T5C6_9ACTN</name>
<organism evidence="3 4">
    <name type="scientific">Arachnia propionica</name>
    <dbReference type="NCBI Taxonomy" id="1750"/>
    <lineage>
        <taxon>Bacteria</taxon>
        <taxon>Bacillati</taxon>
        <taxon>Actinomycetota</taxon>
        <taxon>Actinomycetes</taxon>
        <taxon>Propionibacteriales</taxon>
        <taxon>Propionibacteriaceae</taxon>
        <taxon>Arachnia</taxon>
    </lineage>
</organism>
<feature type="chain" id="PRO_5018239188" evidence="2">
    <location>
        <begin position="26"/>
        <end position="683"/>
    </location>
</feature>
<dbReference type="SUPFAM" id="SSF75011">
    <property type="entry name" value="3-carboxy-cis,cis-mucoante lactonizing enzyme"/>
    <property type="match status" value="1"/>
</dbReference>
<reference evidence="3 4" key="1">
    <citation type="submission" date="2018-11" db="EMBL/GenBank/DDBJ databases">
        <title>Genomes From Bacteria Associated with the Canine Oral Cavity: a Test Case for Automated Genome-Based Taxonomic Assignment.</title>
        <authorList>
            <person name="Coil D.A."/>
            <person name="Jospin G."/>
            <person name="Darling A.E."/>
            <person name="Wallis C."/>
            <person name="Davis I.J."/>
            <person name="Harris S."/>
            <person name="Eisen J.A."/>
            <person name="Holcombe L.J."/>
            <person name="O'Flynn C."/>
        </authorList>
    </citation>
    <scope>NUCLEOTIDE SEQUENCE [LARGE SCALE GENOMIC DNA]</scope>
    <source>
        <strain evidence="3 4">OH887_COT-365</strain>
    </source>
</reference>
<protein>
    <submittedName>
        <fullName evidence="3">Uncharacterized protein</fullName>
    </submittedName>
</protein>
<gene>
    <name evidence="3" type="ORF">EII34_09645</name>
</gene>
<dbReference type="SUPFAM" id="SSF82171">
    <property type="entry name" value="DPP6 N-terminal domain-like"/>
    <property type="match status" value="1"/>
</dbReference>
<dbReference type="Proteomes" id="UP000280819">
    <property type="component" value="Unassembled WGS sequence"/>
</dbReference>
<dbReference type="AlphaFoldDB" id="A0A3P1T5C6"/>
<evidence type="ECO:0000313" key="4">
    <source>
        <dbReference type="Proteomes" id="UP000280819"/>
    </source>
</evidence>
<evidence type="ECO:0000256" key="1">
    <source>
        <dbReference type="SAM" id="MobiDB-lite"/>
    </source>
</evidence>
<dbReference type="RefSeq" id="WP_124844950.1">
    <property type="nucleotide sequence ID" value="NZ_RQZG01000010.1"/>
</dbReference>
<accession>A0A3P1T5C6</accession>
<dbReference type="OrthoDB" id="57332at2"/>
<feature type="region of interest" description="Disordered" evidence="1">
    <location>
        <begin position="28"/>
        <end position="49"/>
    </location>
</feature>